<accession>A0A1R2CML3</accession>
<gene>
    <name evidence="2" type="ORF">SteCoe_7429</name>
</gene>
<evidence type="ECO:0000313" key="2">
    <source>
        <dbReference type="EMBL" id="OMJ90231.1"/>
    </source>
</evidence>
<comment type="caution">
    <text evidence="2">The sequence shown here is derived from an EMBL/GenBank/DDBJ whole genome shotgun (WGS) entry which is preliminary data.</text>
</comment>
<dbReference type="AlphaFoldDB" id="A0A1R2CML3"/>
<organism evidence="2 3">
    <name type="scientific">Stentor coeruleus</name>
    <dbReference type="NCBI Taxonomy" id="5963"/>
    <lineage>
        <taxon>Eukaryota</taxon>
        <taxon>Sar</taxon>
        <taxon>Alveolata</taxon>
        <taxon>Ciliophora</taxon>
        <taxon>Postciliodesmatophora</taxon>
        <taxon>Heterotrichea</taxon>
        <taxon>Heterotrichida</taxon>
        <taxon>Stentoridae</taxon>
        <taxon>Stentor</taxon>
    </lineage>
</organism>
<dbReference type="Proteomes" id="UP000187209">
    <property type="component" value="Unassembled WGS sequence"/>
</dbReference>
<evidence type="ECO:0000313" key="3">
    <source>
        <dbReference type="Proteomes" id="UP000187209"/>
    </source>
</evidence>
<proteinExistence type="predicted"/>
<protein>
    <submittedName>
        <fullName evidence="2">Uncharacterized protein</fullName>
    </submittedName>
</protein>
<feature type="region of interest" description="Disordered" evidence="1">
    <location>
        <begin position="24"/>
        <end position="51"/>
    </location>
</feature>
<dbReference type="EMBL" id="MPUH01000107">
    <property type="protein sequence ID" value="OMJ90231.1"/>
    <property type="molecule type" value="Genomic_DNA"/>
</dbReference>
<sequence>MEFNFTAHKPPLSKSNLRLKKLLQVGSPKSVSSRSDNHPLPPLSQTLSPKSGLHLDKLEEIYEKIQSFESPKSNSTSHRYCSSLHTSTDFVIRSPYKTPSPKSSPRAEAVYTDWDIQQALKSPKTRDIRGKRLSLLNSLKSV</sequence>
<reference evidence="2 3" key="1">
    <citation type="submission" date="2016-11" db="EMBL/GenBank/DDBJ databases">
        <title>The macronuclear genome of Stentor coeruleus: a giant cell with tiny introns.</title>
        <authorList>
            <person name="Slabodnick M."/>
            <person name="Ruby J.G."/>
            <person name="Reiff S.B."/>
            <person name="Swart E.C."/>
            <person name="Gosai S."/>
            <person name="Prabakaran S."/>
            <person name="Witkowska E."/>
            <person name="Larue G.E."/>
            <person name="Fisher S."/>
            <person name="Freeman R.M."/>
            <person name="Gunawardena J."/>
            <person name="Chu W."/>
            <person name="Stover N.A."/>
            <person name="Gregory B.D."/>
            <person name="Nowacki M."/>
            <person name="Derisi J."/>
            <person name="Roy S.W."/>
            <person name="Marshall W.F."/>
            <person name="Sood P."/>
        </authorList>
    </citation>
    <scope>NUCLEOTIDE SEQUENCE [LARGE SCALE GENOMIC DNA]</scope>
    <source>
        <strain evidence="2">WM001</strain>
    </source>
</reference>
<keyword evidence="3" id="KW-1185">Reference proteome</keyword>
<name>A0A1R2CML3_9CILI</name>
<evidence type="ECO:0000256" key="1">
    <source>
        <dbReference type="SAM" id="MobiDB-lite"/>
    </source>
</evidence>